<evidence type="ECO:0000256" key="1">
    <source>
        <dbReference type="SAM" id="MobiDB-lite"/>
    </source>
</evidence>
<dbReference type="InterPro" id="IPR011333">
    <property type="entry name" value="SKP1/BTB/POZ_sf"/>
</dbReference>
<dbReference type="SMART" id="SM00225">
    <property type="entry name" value="BTB"/>
    <property type="match status" value="1"/>
</dbReference>
<dbReference type="Proteomes" id="UP000193240">
    <property type="component" value="Unassembled WGS sequence"/>
</dbReference>
<protein>
    <recommendedName>
        <fullName evidence="2">BTB domain-containing protein</fullName>
    </recommendedName>
</protein>
<keyword evidence="4" id="KW-1185">Reference proteome</keyword>
<dbReference type="Pfam" id="PF00651">
    <property type="entry name" value="BTB"/>
    <property type="match status" value="1"/>
</dbReference>
<dbReference type="PROSITE" id="PS50097">
    <property type="entry name" value="BTB"/>
    <property type="match status" value="1"/>
</dbReference>
<dbReference type="PANTHER" id="PTHR47843:SF2">
    <property type="entry name" value="BTB DOMAIN-CONTAINING PROTEIN"/>
    <property type="match status" value="1"/>
</dbReference>
<dbReference type="PANTHER" id="PTHR47843">
    <property type="entry name" value="BTB DOMAIN-CONTAINING PROTEIN-RELATED"/>
    <property type="match status" value="1"/>
</dbReference>
<dbReference type="OMA" id="HKSLICT"/>
<dbReference type="STRING" id="105696.A0A1Y2LUB7"/>
<feature type="region of interest" description="Disordered" evidence="1">
    <location>
        <begin position="1"/>
        <end position="31"/>
    </location>
</feature>
<dbReference type="SUPFAM" id="SSF54695">
    <property type="entry name" value="POZ domain"/>
    <property type="match status" value="1"/>
</dbReference>
<dbReference type="EMBL" id="KZ107851">
    <property type="protein sequence ID" value="OSS46618.1"/>
    <property type="molecule type" value="Genomic_DNA"/>
</dbReference>
<accession>A0A1Y2LUB7</accession>
<dbReference type="InterPro" id="IPR000210">
    <property type="entry name" value="BTB/POZ_dom"/>
</dbReference>
<dbReference type="InParanoid" id="A0A1Y2LUB7"/>
<dbReference type="AlphaFoldDB" id="A0A1Y2LUB7"/>
<evidence type="ECO:0000313" key="3">
    <source>
        <dbReference type="EMBL" id="OSS46618.1"/>
    </source>
</evidence>
<reference evidence="3 4" key="1">
    <citation type="journal article" date="2017" name="Genome Announc.">
        <title>Genome sequence of the saprophytic ascomycete Epicoccum nigrum ICMP 19927 strain isolated from New Zealand.</title>
        <authorList>
            <person name="Fokin M."/>
            <person name="Fleetwood D."/>
            <person name="Weir B.S."/>
            <person name="Villas-Boas S.G."/>
        </authorList>
    </citation>
    <scope>NUCLEOTIDE SEQUENCE [LARGE SCALE GENOMIC DNA]</scope>
    <source>
        <strain evidence="3 4">ICMP 19927</strain>
    </source>
</reference>
<evidence type="ECO:0000259" key="2">
    <source>
        <dbReference type="PROSITE" id="PS50097"/>
    </source>
</evidence>
<sequence>MSPNNATPKKTAASAPVESPPKDLRSHHKARVEQEDLKSISLQSLTYCCYGEYVEVIVSTGDKQKQFMVHKQLLTSHSLFFQKALSGTWVEAKERKVKLPEDDHDTFDVYVNLLYSDQITVGPPSSTDPNVAGGDELETLVNLYVLAGKLQDVKTKNKTPVAILASSKEVRSDKRTYVPGHSVITKVYAGTASESLLRRLIVDLWTTDGTGQYL</sequence>
<dbReference type="CDD" id="cd18186">
    <property type="entry name" value="BTB_POZ_ZBTB_KLHL-like"/>
    <property type="match status" value="1"/>
</dbReference>
<organism evidence="3 4">
    <name type="scientific">Epicoccum nigrum</name>
    <name type="common">Soil fungus</name>
    <name type="synonym">Epicoccum purpurascens</name>
    <dbReference type="NCBI Taxonomy" id="105696"/>
    <lineage>
        <taxon>Eukaryota</taxon>
        <taxon>Fungi</taxon>
        <taxon>Dikarya</taxon>
        <taxon>Ascomycota</taxon>
        <taxon>Pezizomycotina</taxon>
        <taxon>Dothideomycetes</taxon>
        <taxon>Pleosporomycetidae</taxon>
        <taxon>Pleosporales</taxon>
        <taxon>Pleosporineae</taxon>
        <taxon>Didymellaceae</taxon>
        <taxon>Epicoccum</taxon>
    </lineage>
</organism>
<dbReference type="Gene3D" id="3.30.710.10">
    <property type="entry name" value="Potassium Channel Kv1.1, Chain A"/>
    <property type="match status" value="1"/>
</dbReference>
<proteinExistence type="predicted"/>
<name>A0A1Y2LUB7_EPING</name>
<evidence type="ECO:0000313" key="4">
    <source>
        <dbReference type="Proteomes" id="UP000193240"/>
    </source>
</evidence>
<feature type="domain" description="BTB" evidence="2">
    <location>
        <begin position="54"/>
        <end position="123"/>
    </location>
</feature>
<gene>
    <name evidence="3" type="ORF">B5807_08486</name>
</gene>